<keyword evidence="11" id="KW-1185">Reference proteome</keyword>
<evidence type="ECO:0000256" key="1">
    <source>
        <dbReference type="ARBA" id="ARBA00004123"/>
    </source>
</evidence>
<evidence type="ECO:0000256" key="8">
    <source>
        <dbReference type="RuleBase" id="RU364143"/>
    </source>
</evidence>
<sequence>MSEEDLTSVSFKDTAFLQVFGLNEHNALDYFAMSQFYDKSCLNEQLKMQVRHNDLQAQQLDGRQMKGLEYTIWYFTLQPSLFVIRKQTRFSPTRVDLIAVYYIVEGTVYQAPNLCQVLANRVRTSLFFTKNALQIAKESYRHNPILGYSWSNEPDLFEQLQSSLAERQKSTQQEDLTPSGEIDDVMDVDGANGADMSRSGNGATANVTSLGEQHRATQFIMTVDQLISNSNEWYKAPSATVVSGESLMIPHEIASVSGASPASIVTPIETTRLSPPNLSKTISQRSKSSSGKRQREFHMILFPSISIISPISRT</sequence>
<evidence type="ECO:0000313" key="10">
    <source>
        <dbReference type="EMBL" id="KAH6590549.1"/>
    </source>
</evidence>
<dbReference type="EMBL" id="JAFCIX010000432">
    <property type="protein sequence ID" value="KAH6590549.1"/>
    <property type="molecule type" value="Genomic_DNA"/>
</dbReference>
<comment type="caution">
    <text evidence="10">The sequence shown here is derived from an EMBL/GenBank/DDBJ whole genome shotgun (WGS) entry which is preliminary data.</text>
</comment>
<comment type="subcellular location">
    <subcellularLocation>
        <location evidence="1 8">Nucleus</location>
    </subcellularLocation>
</comment>
<organism evidence="10 11">
    <name type="scientific">Batrachochytrium salamandrivorans</name>
    <dbReference type="NCBI Taxonomy" id="1357716"/>
    <lineage>
        <taxon>Eukaryota</taxon>
        <taxon>Fungi</taxon>
        <taxon>Fungi incertae sedis</taxon>
        <taxon>Chytridiomycota</taxon>
        <taxon>Chytridiomycota incertae sedis</taxon>
        <taxon>Chytridiomycetes</taxon>
        <taxon>Rhizophydiales</taxon>
        <taxon>Rhizophydiales incertae sedis</taxon>
        <taxon>Batrachochytrium</taxon>
    </lineage>
</organism>
<evidence type="ECO:0000256" key="5">
    <source>
        <dbReference type="ARBA" id="ARBA00023163"/>
    </source>
</evidence>
<dbReference type="InterPro" id="IPR007018">
    <property type="entry name" value="Mediator_Med6"/>
</dbReference>
<feature type="region of interest" description="Disordered" evidence="9">
    <location>
        <begin position="270"/>
        <end position="293"/>
    </location>
</feature>
<dbReference type="InterPro" id="IPR038566">
    <property type="entry name" value="Mediator_Med6_sf"/>
</dbReference>
<evidence type="ECO:0000256" key="3">
    <source>
        <dbReference type="ARBA" id="ARBA00020634"/>
    </source>
</evidence>
<dbReference type="PANTHER" id="PTHR13104">
    <property type="entry name" value="MED-6-RELATED"/>
    <property type="match status" value="1"/>
</dbReference>
<dbReference type="Proteomes" id="UP001648503">
    <property type="component" value="Unassembled WGS sequence"/>
</dbReference>
<keyword evidence="4 8" id="KW-0805">Transcription regulation</keyword>
<evidence type="ECO:0000256" key="7">
    <source>
        <dbReference type="ARBA" id="ARBA00031259"/>
    </source>
</evidence>
<comment type="function">
    <text evidence="8">Component of the Mediator complex, a coactivator involved in the regulated transcription of nearly all RNA polymerase II-dependent genes. Mediator functions as a bridge to convey information from gene-specific regulatory proteins to the basal RNA polymerase II transcription machinery. Mediator is recruited to promoters by direct interactions with regulatory proteins and serves as a scaffold for the assembly of a functional preinitiation complex with RNA polymerase II and the general transcription factors.</text>
</comment>
<keyword evidence="5 8" id="KW-0804">Transcription</keyword>
<evidence type="ECO:0000256" key="4">
    <source>
        <dbReference type="ARBA" id="ARBA00023015"/>
    </source>
</evidence>
<feature type="compositionally biased region" description="Low complexity" evidence="9">
    <location>
        <begin position="279"/>
        <end position="291"/>
    </location>
</feature>
<protein>
    <recommendedName>
        <fullName evidence="3 8">Mediator of RNA polymerase II transcription subunit 6</fullName>
    </recommendedName>
    <alternativeName>
        <fullName evidence="7 8">Mediator complex subunit 6</fullName>
    </alternativeName>
</protein>
<reference evidence="10 11" key="1">
    <citation type="submission" date="2021-02" db="EMBL/GenBank/DDBJ databases">
        <title>Variation within the Batrachochytrium salamandrivorans European outbreak.</title>
        <authorList>
            <person name="Kelly M."/>
            <person name="Pasmans F."/>
            <person name="Shea T.P."/>
            <person name="Munoz J.F."/>
            <person name="Carranza S."/>
            <person name="Cuomo C.A."/>
            <person name="Martel A."/>
        </authorList>
    </citation>
    <scope>NUCLEOTIDE SEQUENCE [LARGE SCALE GENOMIC DNA]</scope>
    <source>
        <strain evidence="10 11">AMFP18/2</strain>
    </source>
</reference>
<dbReference type="Gene3D" id="3.10.450.580">
    <property type="entry name" value="Mediator complex, subunit Med6"/>
    <property type="match status" value="1"/>
</dbReference>
<comment type="similarity">
    <text evidence="2 8">Belongs to the Mediator complex subunit 6 family.</text>
</comment>
<accession>A0ABQ8F1Q0</accession>
<evidence type="ECO:0000256" key="9">
    <source>
        <dbReference type="SAM" id="MobiDB-lite"/>
    </source>
</evidence>
<evidence type="ECO:0000256" key="6">
    <source>
        <dbReference type="ARBA" id="ARBA00023242"/>
    </source>
</evidence>
<gene>
    <name evidence="8" type="primary">MED6</name>
    <name evidence="10" type="ORF">BASA50_009268</name>
</gene>
<keyword evidence="6 8" id="KW-0539">Nucleus</keyword>
<name>A0ABQ8F1Q0_9FUNG</name>
<keyword evidence="8" id="KW-0010">Activator</keyword>
<dbReference type="Pfam" id="PF04934">
    <property type="entry name" value="Med6"/>
    <property type="match status" value="1"/>
</dbReference>
<proteinExistence type="inferred from homology"/>
<evidence type="ECO:0000313" key="11">
    <source>
        <dbReference type="Proteomes" id="UP001648503"/>
    </source>
</evidence>
<evidence type="ECO:0000256" key="2">
    <source>
        <dbReference type="ARBA" id="ARBA00007526"/>
    </source>
</evidence>
<comment type="subunit">
    <text evidence="8">Component of the Mediator complex.</text>
</comment>